<comment type="similarity">
    <text evidence="1 2">Belongs to the UPF0235 family.</text>
</comment>
<dbReference type="PANTHER" id="PTHR13420:SF7">
    <property type="entry name" value="UPF0235 PROTEIN C15ORF40"/>
    <property type="match status" value="1"/>
</dbReference>
<dbReference type="SMART" id="SM01152">
    <property type="entry name" value="DUF167"/>
    <property type="match status" value="1"/>
</dbReference>
<organism evidence="3 4">
    <name type="scientific">Bauldia litoralis</name>
    <dbReference type="NCBI Taxonomy" id="665467"/>
    <lineage>
        <taxon>Bacteria</taxon>
        <taxon>Pseudomonadati</taxon>
        <taxon>Pseudomonadota</taxon>
        <taxon>Alphaproteobacteria</taxon>
        <taxon>Hyphomicrobiales</taxon>
        <taxon>Kaistiaceae</taxon>
        <taxon>Bauldia</taxon>
    </lineage>
</organism>
<dbReference type="InterPro" id="IPR036591">
    <property type="entry name" value="YggU-like_sf"/>
</dbReference>
<protein>
    <recommendedName>
        <fullName evidence="2">UPF0235 protein SAMN02982931_00507</fullName>
    </recommendedName>
</protein>
<evidence type="ECO:0000256" key="2">
    <source>
        <dbReference type="HAMAP-Rule" id="MF_00634"/>
    </source>
</evidence>
<reference evidence="3 4" key="1">
    <citation type="submission" date="2016-10" db="EMBL/GenBank/DDBJ databases">
        <authorList>
            <person name="de Groot N.N."/>
        </authorList>
    </citation>
    <scope>NUCLEOTIDE SEQUENCE [LARGE SCALE GENOMIC DNA]</scope>
    <source>
        <strain evidence="3 4">ATCC 35022</strain>
    </source>
</reference>
<gene>
    <name evidence="3" type="ORF">SAMN02982931_00507</name>
</gene>
<dbReference type="NCBIfam" id="TIGR00251">
    <property type="entry name" value="DUF167 family protein"/>
    <property type="match status" value="1"/>
</dbReference>
<name>A0A1G6AEK9_9HYPH</name>
<evidence type="ECO:0000256" key="1">
    <source>
        <dbReference type="ARBA" id="ARBA00010364"/>
    </source>
</evidence>
<dbReference type="Gene3D" id="3.30.1200.10">
    <property type="entry name" value="YggU-like"/>
    <property type="match status" value="1"/>
</dbReference>
<sequence length="105" mass="10892">MARCFRVETGAVTVAVRLTPKASRNAMDGVAALSDGRPVAVARVTTPPADGAANKALSLLLAKTFKVPKSAVSIVSGHTSRLKQVRIEGDPDALSEIIAAWPVLS</sequence>
<dbReference type="STRING" id="665467.SAMN02982931_00507"/>
<dbReference type="EMBL" id="FMXQ01000001">
    <property type="protein sequence ID" value="SDB06750.1"/>
    <property type="molecule type" value="Genomic_DNA"/>
</dbReference>
<dbReference type="Pfam" id="PF02594">
    <property type="entry name" value="DUF167"/>
    <property type="match status" value="1"/>
</dbReference>
<dbReference type="HAMAP" id="MF_00634">
    <property type="entry name" value="UPF0235"/>
    <property type="match status" value="1"/>
</dbReference>
<dbReference type="GO" id="GO:0005737">
    <property type="term" value="C:cytoplasm"/>
    <property type="evidence" value="ECO:0007669"/>
    <property type="project" value="TreeGrafter"/>
</dbReference>
<evidence type="ECO:0000313" key="3">
    <source>
        <dbReference type="EMBL" id="SDB06750.1"/>
    </source>
</evidence>
<dbReference type="InterPro" id="IPR003746">
    <property type="entry name" value="DUF167"/>
</dbReference>
<dbReference type="PANTHER" id="PTHR13420">
    <property type="entry name" value="UPF0235 PROTEIN C15ORF40"/>
    <property type="match status" value="1"/>
</dbReference>
<proteinExistence type="inferred from homology"/>
<keyword evidence="4" id="KW-1185">Reference proteome</keyword>
<dbReference type="Proteomes" id="UP000199071">
    <property type="component" value="Unassembled WGS sequence"/>
</dbReference>
<accession>A0A1G6AEK9</accession>
<dbReference type="SUPFAM" id="SSF69786">
    <property type="entry name" value="YggU-like"/>
    <property type="match status" value="1"/>
</dbReference>
<dbReference type="AlphaFoldDB" id="A0A1G6AEK9"/>
<evidence type="ECO:0000313" key="4">
    <source>
        <dbReference type="Proteomes" id="UP000199071"/>
    </source>
</evidence>